<dbReference type="STRING" id="587909.SAMN05421810_10313"/>
<dbReference type="Proteomes" id="UP000198727">
    <property type="component" value="Unassembled WGS sequence"/>
</dbReference>
<organism evidence="2 3">
    <name type="scientific">Amycolatopsis arida</name>
    <dbReference type="NCBI Taxonomy" id="587909"/>
    <lineage>
        <taxon>Bacteria</taxon>
        <taxon>Bacillati</taxon>
        <taxon>Actinomycetota</taxon>
        <taxon>Actinomycetes</taxon>
        <taxon>Pseudonocardiales</taxon>
        <taxon>Pseudonocardiaceae</taxon>
        <taxon>Amycolatopsis</taxon>
    </lineage>
</organism>
<proteinExistence type="predicted"/>
<accession>A0A1I5S590</accession>
<evidence type="ECO:0000313" key="3">
    <source>
        <dbReference type="Proteomes" id="UP000198727"/>
    </source>
</evidence>
<evidence type="ECO:0000313" key="2">
    <source>
        <dbReference type="EMBL" id="SFP65889.1"/>
    </source>
</evidence>
<feature type="compositionally biased region" description="Pro residues" evidence="1">
    <location>
        <begin position="274"/>
        <end position="288"/>
    </location>
</feature>
<gene>
    <name evidence="2" type="ORF">SAMN05421810_10313</name>
</gene>
<protein>
    <submittedName>
        <fullName evidence="2">Uncharacterized protein</fullName>
    </submittedName>
</protein>
<name>A0A1I5S590_9PSEU</name>
<feature type="compositionally biased region" description="Basic residues" evidence="1">
    <location>
        <begin position="227"/>
        <end position="237"/>
    </location>
</feature>
<feature type="compositionally biased region" description="Low complexity" evidence="1">
    <location>
        <begin position="307"/>
        <end position="317"/>
    </location>
</feature>
<dbReference type="OrthoDB" id="5168860at2"/>
<evidence type="ECO:0000256" key="1">
    <source>
        <dbReference type="SAM" id="MobiDB-lite"/>
    </source>
</evidence>
<feature type="region of interest" description="Disordered" evidence="1">
    <location>
        <begin position="378"/>
        <end position="413"/>
    </location>
</feature>
<dbReference type="RefSeq" id="WP_092529722.1">
    <property type="nucleotide sequence ID" value="NZ_FOWW01000003.1"/>
</dbReference>
<keyword evidence="3" id="KW-1185">Reference proteome</keyword>
<feature type="compositionally biased region" description="Low complexity" evidence="1">
    <location>
        <begin position="381"/>
        <end position="398"/>
    </location>
</feature>
<feature type="region of interest" description="Disordered" evidence="1">
    <location>
        <begin position="217"/>
        <end position="330"/>
    </location>
</feature>
<reference evidence="3" key="1">
    <citation type="submission" date="2016-10" db="EMBL/GenBank/DDBJ databases">
        <authorList>
            <person name="Varghese N."/>
            <person name="Submissions S."/>
        </authorList>
    </citation>
    <scope>NUCLEOTIDE SEQUENCE [LARGE SCALE GENOMIC DNA]</scope>
    <source>
        <strain evidence="3">CGMCC 4.5579</strain>
    </source>
</reference>
<dbReference type="EMBL" id="FOWW01000003">
    <property type="protein sequence ID" value="SFP65889.1"/>
    <property type="molecule type" value="Genomic_DNA"/>
</dbReference>
<dbReference type="AlphaFoldDB" id="A0A1I5S590"/>
<sequence>MAEMYDGPTGDGLAVPLRLHNLLLALAGRIDDSALSEARELVATAHLDQAAELVAGTLIAGRIPVSAAEQREVALVLEMSRSDATLADHLVVDDGVLADKGPEHRFSADDEPERGLIEALDRTLHVLPDVRSVHAVWRNTPAGSVPGPLPQRVVLVDIGPEAHPPAVAYRVGKALRKAGLPSVVEVSGPWAERSGYYDSAYATANPVWFAPDAAGASIDTSDERRGRSTKGKNRHAARVSPEPEATQPRITQPQPVEPVESRSVEPQPEARPTAAPPADPAPAEPVEPPTAGSPVETVDEHEERRSTASTTEMSSAEVAQLRAALAEDDEKGRAIASAKLRPGQVVEIPELDLDDPALSERDRQLLRELHAELAEREKAEAAGGRVNGVNGVNGAARGMEPPKRGWTDGFSGA</sequence>